<gene>
    <name evidence="2" type="ORF">DCAF_LOCUS10926</name>
</gene>
<evidence type="ECO:0000256" key="1">
    <source>
        <dbReference type="SAM" id="MobiDB-lite"/>
    </source>
</evidence>
<organism evidence="2 3">
    <name type="scientific">Dovyalis caffra</name>
    <dbReference type="NCBI Taxonomy" id="77055"/>
    <lineage>
        <taxon>Eukaryota</taxon>
        <taxon>Viridiplantae</taxon>
        <taxon>Streptophyta</taxon>
        <taxon>Embryophyta</taxon>
        <taxon>Tracheophyta</taxon>
        <taxon>Spermatophyta</taxon>
        <taxon>Magnoliopsida</taxon>
        <taxon>eudicotyledons</taxon>
        <taxon>Gunneridae</taxon>
        <taxon>Pentapetalae</taxon>
        <taxon>rosids</taxon>
        <taxon>fabids</taxon>
        <taxon>Malpighiales</taxon>
        <taxon>Salicaceae</taxon>
        <taxon>Flacourtieae</taxon>
        <taxon>Dovyalis</taxon>
    </lineage>
</organism>
<protein>
    <submittedName>
        <fullName evidence="2">Uncharacterized protein</fullName>
    </submittedName>
</protein>
<dbReference type="Proteomes" id="UP001314170">
    <property type="component" value="Unassembled WGS sequence"/>
</dbReference>
<sequence>MQDAGIATKKVFVSGDMSNDRKCDAPIGRFQHTGRSLPPQTPPIPGTDRLITSSDRIETVRPMSNSRFSEATGKCSNEIGDHGDAQNHGLVSNQILDLHQSNQSENSIRIHLHPPRRGRVALQFRSRVTLQGDAVSAHQPVIISSATAHFRDRPTHHQLR</sequence>
<name>A0AAV1RKN7_9ROSI</name>
<feature type="region of interest" description="Disordered" evidence="1">
    <location>
        <begin position="27"/>
        <end position="48"/>
    </location>
</feature>
<reference evidence="2 3" key="1">
    <citation type="submission" date="2024-01" db="EMBL/GenBank/DDBJ databases">
        <authorList>
            <person name="Waweru B."/>
        </authorList>
    </citation>
    <scope>NUCLEOTIDE SEQUENCE [LARGE SCALE GENOMIC DNA]</scope>
</reference>
<accession>A0AAV1RKN7</accession>
<proteinExistence type="predicted"/>
<dbReference type="EMBL" id="CAWUPB010000994">
    <property type="protein sequence ID" value="CAK7335923.1"/>
    <property type="molecule type" value="Genomic_DNA"/>
</dbReference>
<evidence type="ECO:0000313" key="2">
    <source>
        <dbReference type="EMBL" id="CAK7335923.1"/>
    </source>
</evidence>
<keyword evidence="3" id="KW-1185">Reference proteome</keyword>
<dbReference type="AlphaFoldDB" id="A0AAV1RKN7"/>
<comment type="caution">
    <text evidence="2">The sequence shown here is derived from an EMBL/GenBank/DDBJ whole genome shotgun (WGS) entry which is preliminary data.</text>
</comment>
<evidence type="ECO:0000313" key="3">
    <source>
        <dbReference type="Proteomes" id="UP001314170"/>
    </source>
</evidence>